<dbReference type="InterPro" id="IPR015797">
    <property type="entry name" value="NUDIX_hydrolase-like_dom_sf"/>
</dbReference>
<name>A0A6C0IWR5_9ZZZZ</name>
<dbReference type="AlphaFoldDB" id="A0A6C0IWR5"/>
<reference evidence="2" key="1">
    <citation type="journal article" date="2020" name="Nature">
        <title>Giant virus diversity and host interactions through global metagenomics.</title>
        <authorList>
            <person name="Schulz F."/>
            <person name="Roux S."/>
            <person name="Paez-Espino D."/>
            <person name="Jungbluth S."/>
            <person name="Walsh D.A."/>
            <person name="Denef V.J."/>
            <person name="McMahon K.D."/>
            <person name="Konstantinidis K.T."/>
            <person name="Eloe-Fadrosh E.A."/>
            <person name="Kyrpides N.C."/>
            <person name="Woyke T."/>
        </authorList>
    </citation>
    <scope>NUCLEOTIDE SEQUENCE</scope>
    <source>
        <strain evidence="2">GVMAG-M-3300024510-1</strain>
    </source>
</reference>
<sequence>MIYVHFLDENDRMCLVDDDDIEIKPITSAGILPFAVLKKKVFFLLGKESFEPTYGESDRWSDFSGKLNEGETIERGASREFYEETAGCIMTLNETFEKLSNGDYMLHSDLHPRHSCSFRTYLVLIPYKDYPAIFRRVKLFIQYPDVHGDTSVIEKSHVQWFTFEEVHDIIFDCWKENRYKRKVKFRAKFSENIRRIMNTIDLKQHCIDAYAASYNNFITCRPRILSNTMINDDDCVAYEK</sequence>
<dbReference type="SUPFAM" id="SSF55811">
    <property type="entry name" value="Nudix"/>
    <property type="match status" value="1"/>
</dbReference>
<evidence type="ECO:0000313" key="2">
    <source>
        <dbReference type="EMBL" id="QHT97059.1"/>
    </source>
</evidence>
<evidence type="ECO:0000259" key="1">
    <source>
        <dbReference type="PROSITE" id="PS51462"/>
    </source>
</evidence>
<protein>
    <recommendedName>
        <fullName evidence="1">Nudix hydrolase domain-containing protein</fullName>
    </recommendedName>
</protein>
<organism evidence="2">
    <name type="scientific">viral metagenome</name>
    <dbReference type="NCBI Taxonomy" id="1070528"/>
    <lineage>
        <taxon>unclassified sequences</taxon>
        <taxon>metagenomes</taxon>
        <taxon>organismal metagenomes</taxon>
    </lineage>
</organism>
<accession>A0A6C0IWR5</accession>
<dbReference type="InterPro" id="IPR000086">
    <property type="entry name" value="NUDIX_hydrolase_dom"/>
</dbReference>
<dbReference type="PROSITE" id="PS51462">
    <property type="entry name" value="NUDIX"/>
    <property type="match status" value="1"/>
</dbReference>
<proteinExistence type="predicted"/>
<dbReference type="Gene3D" id="3.90.79.10">
    <property type="entry name" value="Nucleoside Triphosphate Pyrophosphohydrolase"/>
    <property type="match status" value="1"/>
</dbReference>
<feature type="domain" description="Nudix hydrolase" evidence="1">
    <location>
        <begin position="24"/>
        <end position="186"/>
    </location>
</feature>
<dbReference type="EMBL" id="MN740271">
    <property type="protein sequence ID" value="QHT97059.1"/>
    <property type="molecule type" value="Genomic_DNA"/>
</dbReference>